<gene>
    <name evidence="8" type="ORF">ABUE30_10920</name>
</gene>
<dbReference type="RefSeq" id="WP_408623799.1">
    <property type="nucleotide sequence ID" value="NZ_JBEQCT010000004.1"/>
</dbReference>
<accession>A0ABW9G846</accession>
<dbReference type="EC" id="1.13.11.93" evidence="6"/>
<dbReference type="InterPro" id="IPR009770">
    <property type="entry name" value="HGLS"/>
</dbReference>
<dbReference type="Proteomes" id="UP001629953">
    <property type="component" value="Unassembled WGS sequence"/>
</dbReference>
<dbReference type="CDD" id="cd16350">
    <property type="entry name" value="VOC_like"/>
    <property type="match status" value="1"/>
</dbReference>
<evidence type="ECO:0000256" key="3">
    <source>
        <dbReference type="ARBA" id="ARBA00023002"/>
    </source>
</evidence>
<dbReference type="Gene3D" id="3.10.180.50">
    <property type="match status" value="1"/>
</dbReference>
<evidence type="ECO:0000256" key="6">
    <source>
        <dbReference type="ARBA" id="ARBA00035023"/>
    </source>
</evidence>
<evidence type="ECO:0000256" key="1">
    <source>
        <dbReference type="ARBA" id="ARBA00001954"/>
    </source>
</evidence>
<keyword evidence="3" id="KW-0560">Oxidoreductase</keyword>
<evidence type="ECO:0000313" key="9">
    <source>
        <dbReference type="Proteomes" id="UP001629953"/>
    </source>
</evidence>
<proteinExistence type="inferred from homology"/>
<keyword evidence="2" id="KW-0223">Dioxygenase</keyword>
<sequence length="263" mass="29457">MTIDTLFRQLWQQYLEVTPSAKPIQQLLGQGDPIINDHIALRTYALPDIGLEDLGRHFVQLGFEYAGDYQFGVKKLRARHLQHPDPSIPKVFISELKVNELSATAQRIIGQLYQQVKVGFMGSVSHLYSGRPWSVSYHDYLTLLNESEYAAWVAAFGYRANHFTVNVNLLDGFYDLIQVNQALVNAGFKLNHSGGEIKGSELAMLEQSSTLADHVAVSFSDQQAIIPSCFYEFALRYPDASGQLYQGFVEASADKIFDSTNAL</sequence>
<dbReference type="EMBL" id="JBEQCT010000004">
    <property type="protein sequence ID" value="MFM2485564.1"/>
    <property type="molecule type" value="Genomic_DNA"/>
</dbReference>
<comment type="caution">
    <text evidence="8">The sequence shown here is derived from an EMBL/GenBank/DDBJ whole genome shotgun (WGS) entry which is preliminary data.</text>
</comment>
<evidence type="ECO:0000256" key="2">
    <source>
        <dbReference type="ARBA" id="ARBA00022964"/>
    </source>
</evidence>
<organism evidence="8 9">
    <name type="scientific">Celerinatantimonas yamalensis</name>
    <dbReference type="NCBI Taxonomy" id="559956"/>
    <lineage>
        <taxon>Bacteria</taxon>
        <taxon>Pseudomonadati</taxon>
        <taxon>Pseudomonadota</taxon>
        <taxon>Gammaproteobacteria</taxon>
        <taxon>Celerinatantimonadaceae</taxon>
        <taxon>Celerinatantimonas</taxon>
    </lineage>
</organism>
<name>A0ABW9G846_9GAMM</name>
<comment type="similarity">
    <text evidence="5">Belongs to the 2-oxoadipate dioxygenase/decarboxylase family.</text>
</comment>
<keyword evidence="9" id="KW-1185">Reference proteome</keyword>
<dbReference type="Pfam" id="PF07063">
    <property type="entry name" value="HGLS"/>
    <property type="match status" value="2"/>
</dbReference>
<evidence type="ECO:0000256" key="5">
    <source>
        <dbReference type="ARBA" id="ARBA00035013"/>
    </source>
</evidence>
<comment type="cofactor">
    <cofactor evidence="1">
        <name>Fe(2+)</name>
        <dbReference type="ChEBI" id="CHEBI:29033"/>
    </cofactor>
</comment>
<evidence type="ECO:0000256" key="4">
    <source>
        <dbReference type="ARBA" id="ARBA00023004"/>
    </source>
</evidence>
<keyword evidence="4" id="KW-0408">Iron</keyword>
<reference evidence="8 9" key="1">
    <citation type="journal article" date="2013" name="Int. J. Syst. Evol. Microbiol.">
        <title>Celerinatantimonas yamalensis sp. nov., a cold-adapted diazotrophic bacterium from a cold permafrost brine.</title>
        <authorList>
            <person name="Shcherbakova V."/>
            <person name="Chuvilskaya N."/>
            <person name="Rivkina E."/>
            <person name="Demidov N."/>
            <person name="Uchaeva V."/>
            <person name="Suetin S."/>
            <person name="Suzina N."/>
            <person name="Gilichinsky D."/>
        </authorList>
    </citation>
    <scope>NUCLEOTIDE SEQUENCE [LARGE SCALE GENOMIC DNA]</scope>
    <source>
        <strain evidence="8 9">C7</strain>
    </source>
</reference>
<protein>
    <recommendedName>
        <fullName evidence="6">2-oxoadipate dioxygenase/decarboxylase</fullName>
        <ecNumber evidence="6">1.13.11.93</ecNumber>
    </recommendedName>
    <alternativeName>
        <fullName evidence="7">2-hydroxyglutarate synthase</fullName>
    </alternativeName>
</protein>
<dbReference type="PANTHER" id="PTHR31136:SF5">
    <property type="entry name" value="2-OXOADIPATE DIOXYGENASE_DECARBOXYLASE, CHLOROPLASTIC"/>
    <property type="match status" value="1"/>
</dbReference>
<dbReference type="SMART" id="SM01150">
    <property type="entry name" value="DUF1338"/>
    <property type="match status" value="1"/>
</dbReference>
<evidence type="ECO:0000256" key="7">
    <source>
        <dbReference type="ARBA" id="ARBA00035045"/>
    </source>
</evidence>
<evidence type="ECO:0000313" key="8">
    <source>
        <dbReference type="EMBL" id="MFM2485564.1"/>
    </source>
</evidence>
<dbReference type="PANTHER" id="PTHR31136">
    <property type="entry name" value="DUF1338 DOMAIN-CONTAINING PROTEIN"/>
    <property type="match status" value="1"/>
</dbReference>